<evidence type="ECO:0000313" key="2">
    <source>
        <dbReference type="Proteomes" id="UP000076532"/>
    </source>
</evidence>
<dbReference type="EMBL" id="KV417790">
    <property type="protein sequence ID" value="KZP06376.1"/>
    <property type="molecule type" value="Genomic_DNA"/>
</dbReference>
<organism evidence="1 2">
    <name type="scientific">Athelia psychrophila</name>
    <dbReference type="NCBI Taxonomy" id="1759441"/>
    <lineage>
        <taxon>Eukaryota</taxon>
        <taxon>Fungi</taxon>
        <taxon>Dikarya</taxon>
        <taxon>Basidiomycota</taxon>
        <taxon>Agaricomycotina</taxon>
        <taxon>Agaricomycetes</taxon>
        <taxon>Agaricomycetidae</taxon>
        <taxon>Atheliales</taxon>
        <taxon>Atheliaceae</taxon>
        <taxon>Athelia</taxon>
    </lineage>
</organism>
<reference evidence="1 2" key="1">
    <citation type="journal article" date="2016" name="Mol. Biol. Evol.">
        <title>Comparative Genomics of Early-Diverging Mushroom-Forming Fungi Provides Insights into the Origins of Lignocellulose Decay Capabilities.</title>
        <authorList>
            <person name="Nagy L.G."/>
            <person name="Riley R."/>
            <person name="Tritt A."/>
            <person name="Adam C."/>
            <person name="Daum C."/>
            <person name="Floudas D."/>
            <person name="Sun H."/>
            <person name="Yadav J.S."/>
            <person name="Pangilinan J."/>
            <person name="Larsson K.H."/>
            <person name="Matsuura K."/>
            <person name="Barry K."/>
            <person name="Labutti K."/>
            <person name="Kuo R."/>
            <person name="Ohm R.A."/>
            <person name="Bhattacharya S.S."/>
            <person name="Shirouzu T."/>
            <person name="Yoshinaga Y."/>
            <person name="Martin F.M."/>
            <person name="Grigoriev I.V."/>
            <person name="Hibbett D.S."/>
        </authorList>
    </citation>
    <scope>NUCLEOTIDE SEQUENCE [LARGE SCALE GENOMIC DNA]</scope>
    <source>
        <strain evidence="1 2">CBS 109695</strain>
    </source>
</reference>
<dbReference type="AlphaFoldDB" id="A0A167WQR7"/>
<evidence type="ECO:0000313" key="1">
    <source>
        <dbReference type="EMBL" id="KZP06376.1"/>
    </source>
</evidence>
<keyword evidence="2" id="KW-1185">Reference proteome</keyword>
<gene>
    <name evidence="1" type="ORF">FIBSPDRAFT_323011</name>
</gene>
<protein>
    <submittedName>
        <fullName evidence="1">Uncharacterized protein</fullName>
    </submittedName>
</protein>
<name>A0A167WQR7_9AGAM</name>
<accession>A0A167WQR7</accession>
<dbReference type="Proteomes" id="UP000076532">
    <property type="component" value="Unassembled WGS sequence"/>
</dbReference>
<sequence length="81" mass="8870">MTTRTLAQAFRISIIDIASQAQNLLCTTLTRVTTTLPQPPDTPDRPVTTLLYTLQSTATLQLPSNTSSPQAYKVATTLLHR</sequence>
<proteinExistence type="predicted"/>